<feature type="transmembrane region" description="Helical" evidence="2">
    <location>
        <begin position="253"/>
        <end position="273"/>
    </location>
</feature>
<feature type="transmembrane region" description="Helical" evidence="2">
    <location>
        <begin position="194"/>
        <end position="212"/>
    </location>
</feature>
<comment type="caution">
    <text evidence="4">The sequence shown here is derived from an EMBL/GenBank/DDBJ whole genome shotgun (WGS) entry which is preliminary data.</text>
</comment>
<sequence>MSLTNPSTTAPDGSSRRYDLDWLRVIAFAILIFYHIGMFYVTWDWHVKSPHAGTAPEFIMQLVNAWRLALLFLISGIALRYVTDRGTLGRFTGKRTLRLILPILFGMAVVVAPQSYFQLRQAGVIEAGFGAFYADYLSFDPAVMERWQLIVPTWNHLWYVVYLMVYTWIVVLLIKPLRALSLLIERLPRKAWPLLLIVPALPFILYRFTLVTRFETTHDLIWDWANHANSLTILLLGFVLAKNEGFWRAVRKALPVTLGLVLISALIFSHFWQDDVFETLLDQPVALAAIRTLRVLYAWWAILAILGLGQRFLNHDSPARAYMTNMIFGWYILHQTITVAAGYYLAEMSLPAGLEFLLVSVATILGCLIGAEAIRRSVILRPFFGMQSKRAISKARDGDARRSGRGAPASSSAS</sequence>
<feature type="domain" description="Acyltransferase 3" evidence="3">
    <location>
        <begin position="18"/>
        <end position="369"/>
    </location>
</feature>
<feature type="transmembrane region" description="Helical" evidence="2">
    <location>
        <begin position="156"/>
        <end position="174"/>
    </location>
</feature>
<dbReference type="PANTHER" id="PTHR36927">
    <property type="entry name" value="BLR4337 PROTEIN"/>
    <property type="match status" value="1"/>
</dbReference>
<evidence type="ECO:0000313" key="7">
    <source>
        <dbReference type="Proteomes" id="UP000818603"/>
    </source>
</evidence>
<feature type="transmembrane region" description="Helical" evidence="2">
    <location>
        <begin position="285"/>
        <end position="306"/>
    </location>
</feature>
<accession>A0A8J3A1Q8</accession>
<dbReference type="Pfam" id="PF01757">
    <property type="entry name" value="Acyl_transf_3"/>
    <property type="match status" value="1"/>
</dbReference>
<feature type="transmembrane region" description="Helical" evidence="2">
    <location>
        <begin position="22"/>
        <end position="43"/>
    </location>
</feature>
<dbReference type="GO" id="GO:0016747">
    <property type="term" value="F:acyltransferase activity, transferring groups other than amino-acyl groups"/>
    <property type="evidence" value="ECO:0007669"/>
    <property type="project" value="InterPro"/>
</dbReference>
<evidence type="ECO:0000313" key="4">
    <source>
        <dbReference type="EMBL" id="GGH96522.1"/>
    </source>
</evidence>
<reference evidence="4" key="1">
    <citation type="journal article" date="2014" name="Int. J. Syst. Evol. Microbiol.">
        <title>Complete genome sequence of Corynebacterium casei LMG S-19264T (=DSM 44701T), isolated from a smear-ripened cheese.</title>
        <authorList>
            <consortium name="US DOE Joint Genome Institute (JGI-PGF)"/>
            <person name="Walter F."/>
            <person name="Albersmeier A."/>
            <person name="Kalinowski J."/>
            <person name="Ruckert C."/>
        </authorList>
    </citation>
    <scope>NUCLEOTIDE SEQUENCE</scope>
    <source>
        <strain evidence="4">CGMCC 1.14984</strain>
    </source>
</reference>
<keyword evidence="4" id="KW-0808">Transferase</keyword>
<dbReference type="AlphaFoldDB" id="A0A8J3A1Q8"/>
<protein>
    <submittedName>
        <fullName evidence="4 5">Acyltransferase</fullName>
    </submittedName>
</protein>
<keyword evidence="2" id="KW-0812">Transmembrane</keyword>
<dbReference type="EMBL" id="BMGZ01000001">
    <property type="protein sequence ID" value="GGH96522.1"/>
    <property type="molecule type" value="Genomic_DNA"/>
</dbReference>
<gene>
    <name evidence="5" type="ORF">FF098_007765</name>
    <name evidence="4" type="ORF">GCM10011355_15620</name>
</gene>
<proteinExistence type="predicted"/>
<feature type="transmembrane region" description="Helical" evidence="2">
    <location>
        <begin position="58"/>
        <end position="79"/>
    </location>
</feature>
<feature type="compositionally biased region" description="Low complexity" evidence="1">
    <location>
        <begin position="405"/>
        <end position="414"/>
    </location>
</feature>
<evidence type="ECO:0000313" key="6">
    <source>
        <dbReference type="Proteomes" id="UP000621856"/>
    </source>
</evidence>
<dbReference type="InterPro" id="IPR002656">
    <property type="entry name" value="Acyl_transf_3_dom"/>
</dbReference>
<name>A0A8J3A1Q8_9PROT</name>
<evidence type="ECO:0000313" key="5">
    <source>
        <dbReference type="EMBL" id="NHK27794.1"/>
    </source>
</evidence>
<keyword evidence="2" id="KW-1133">Transmembrane helix</keyword>
<dbReference type="RefSeq" id="WP_155139026.1">
    <property type="nucleotide sequence ID" value="NZ_BMGZ01000001.1"/>
</dbReference>
<evidence type="ECO:0000256" key="2">
    <source>
        <dbReference type="SAM" id="Phobius"/>
    </source>
</evidence>
<dbReference type="Proteomes" id="UP000818603">
    <property type="component" value="Unassembled WGS sequence"/>
</dbReference>
<evidence type="ECO:0000256" key="1">
    <source>
        <dbReference type="SAM" id="MobiDB-lite"/>
    </source>
</evidence>
<dbReference type="InterPro" id="IPR050623">
    <property type="entry name" value="Glucan_succinyl_AcylTrfase"/>
</dbReference>
<reference evidence="4" key="3">
    <citation type="submission" date="2020-09" db="EMBL/GenBank/DDBJ databases">
        <authorList>
            <person name="Sun Q."/>
            <person name="Zhou Y."/>
        </authorList>
    </citation>
    <scope>NUCLEOTIDE SEQUENCE</scope>
    <source>
        <strain evidence="4">CGMCC 1.14984</strain>
    </source>
</reference>
<feature type="transmembrane region" description="Helical" evidence="2">
    <location>
        <begin position="99"/>
        <end position="117"/>
    </location>
</feature>
<keyword evidence="4" id="KW-0012">Acyltransferase</keyword>
<feature type="transmembrane region" description="Helical" evidence="2">
    <location>
        <begin position="224"/>
        <end position="241"/>
    </location>
</feature>
<reference evidence="5 7" key="2">
    <citation type="submission" date="2020-02" db="EMBL/GenBank/DDBJ databases">
        <title>Genome sequence of Parvularcula flava strain NH6-79.</title>
        <authorList>
            <person name="Abdul Karim M.H."/>
            <person name="Lam M.Q."/>
            <person name="Chen S.J."/>
            <person name="Yahya A."/>
            <person name="Shahir S."/>
            <person name="Shamsir M.S."/>
            <person name="Chong C.S."/>
        </authorList>
    </citation>
    <scope>NUCLEOTIDE SEQUENCE [LARGE SCALE GENOMIC DNA]</scope>
    <source>
        <strain evidence="5 7">NH6-79</strain>
    </source>
</reference>
<dbReference type="PANTHER" id="PTHR36927:SF3">
    <property type="entry name" value="GLUCANS BIOSYNTHESIS PROTEIN C"/>
    <property type="match status" value="1"/>
</dbReference>
<feature type="region of interest" description="Disordered" evidence="1">
    <location>
        <begin position="394"/>
        <end position="414"/>
    </location>
</feature>
<evidence type="ECO:0000259" key="3">
    <source>
        <dbReference type="Pfam" id="PF01757"/>
    </source>
</evidence>
<keyword evidence="7" id="KW-1185">Reference proteome</keyword>
<dbReference type="Proteomes" id="UP000621856">
    <property type="component" value="Unassembled WGS sequence"/>
</dbReference>
<feature type="transmembrane region" description="Helical" evidence="2">
    <location>
        <begin position="327"/>
        <end position="346"/>
    </location>
</feature>
<organism evidence="4 6">
    <name type="scientific">Aquisalinus luteolus</name>
    <dbReference type="NCBI Taxonomy" id="1566827"/>
    <lineage>
        <taxon>Bacteria</taxon>
        <taxon>Pseudomonadati</taxon>
        <taxon>Pseudomonadota</taxon>
        <taxon>Alphaproteobacteria</taxon>
        <taxon>Parvularculales</taxon>
        <taxon>Parvularculaceae</taxon>
        <taxon>Aquisalinus</taxon>
    </lineage>
</organism>
<feature type="transmembrane region" description="Helical" evidence="2">
    <location>
        <begin position="352"/>
        <end position="371"/>
    </location>
</feature>
<dbReference type="EMBL" id="VCJR02000001">
    <property type="protein sequence ID" value="NHK27794.1"/>
    <property type="molecule type" value="Genomic_DNA"/>
</dbReference>
<keyword evidence="2" id="KW-0472">Membrane</keyword>